<dbReference type="RefSeq" id="WP_073257317.1">
    <property type="nucleotide sequence ID" value="NZ_FQZQ01000052.1"/>
</dbReference>
<evidence type="ECO:0000313" key="3">
    <source>
        <dbReference type="Proteomes" id="UP000183982"/>
    </source>
</evidence>
<proteinExistence type="predicted"/>
<sequence length="126" mass="13931">MGWFRQKHDAITMLATAIVLTFATLAAVEGVVILIIYLLPLSILGVFGLIVAWFLWAWVMLGKGYLPSVSPQFASITVSTFGLVFWYLATEFADLSESGIPSLFALASLFLLFCIALFLPSRQTYE</sequence>
<accession>A0A1M6U5A6</accession>
<evidence type="ECO:0000313" key="2">
    <source>
        <dbReference type="EMBL" id="SHK64321.1"/>
    </source>
</evidence>
<organism evidence="2 3">
    <name type="scientific">Shimia gijangensis</name>
    <dbReference type="NCBI Taxonomy" id="1470563"/>
    <lineage>
        <taxon>Bacteria</taxon>
        <taxon>Pseudomonadati</taxon>
        <taxon>Pseudomonadota</taxon>
        <taxon>Alphaproteobacteria</taxon>
        <taxon>Rhodobacterales</taxon>
        <taxon>Roseobacteraceae</taxon>
    </lineage>
</organism>
<reference evidence="3" key="1">
    <citation type="submission" date="2016-11" db="EMBL/GenBank/DDBJ databases">
        <authorList>
            <person name="Varghese N."/>
            <person name="Submissions S."/>
        </authorList>
    </citation>
    <scope>NUCLEOTIDE SEQUENCE [LARGE SCALE GENOMIC DNA]</scope>
    <source>
        <strain evidence="3">DSM 100564</strain>
    </source>
</reference>
<dbReference type="Proteomes" id="UP000183982">
    <property type="component" value="Unassembled WGS sequence"/>
</dbReference>
<feature type="transmembrane region" description="Helical" evidence="1">
    <location>
        <begin position="101"/>
        <end position="119"/>
    </location>
</feature>
<keyword evidence="3" id="KW-1185">Reference proteome</keyword>
<name>A0A1M6U5A6_9RHOB</name>
<feature type="transmembrane region" description="Helical" evidence="1">
    <location>
        <begin position="43"/>
        <end position="61"/>
    </location>
</feature>
<gene>
    <name evidence="2" type="ORF">SAMN05444000_1526</name>
</gene>
<keyword evidence="1" id="KW-0472">Membrane</keyword>
<keyword evidence="1" id="KW-0812">Transmembrane</keyword>
<dbReference type="AlphaFoldDB" id="A0A1M6U5A6"/>
<feature type="transmembrane region" description="Helical" evidence="1">
    <location>
        <begin position="73"/>
        <end position="89"/>
    </location>
</feature>
<feature type="transmembrane region" description="Helical" evidence="1">
    <location>
        <begin position="12"/>
        <end position="37"/>
    </location>
</feature>
<dbReference type="EMBL" id="FQZQ01000052">
    <property type="protein sequence ID" value="SHK64321.1"/>
    <property type="molecule type" value="Genomic_DNA"/>
</dbReference>
<keyword evidence="1" id="KW-1133">Transmembrane helix</keyword>
<protein>
    <submittedName>
        <fullName evidence="2">Uncharacterized protein</fullName>
    </submittedName>
</protein>
<evidence type="ECO:0000256" key="1">
    <source>
        <dbReference type="SAM" id="Phobius"/>
    </source>
</evidence>